<evidence type="ECO:0000259" key="8">
    <source>
        <dbReference type="Pfam" id="PF01694"/>
    </source>
</evidence>
<feature type="transmembrane region" description="Helical" evidence="7">
    <location>
        <begin position="120"/>
        <end position="139"/>
    </location>
</feature>
<feature type="transmembrane region" description="Helical" evidence="7">
    <location>
        <begin position="160"/>
        <end position="181"/>
    </location>
</feature>
<evidence type="ECO:0000256" key="6">
    <source>
        <dbReference type="ARBA" id="ARBA00023136"/>
    </source>
</evidence>
<keyword evidence="10" id="KW-1185">Reference proteome</keyword>
<feature type="transmembrane region" description="Helical" evidence="7">
    <location>
        <begin position="219"/>
        <end position="236"/>
    </location>
</feature>
<keyword evidence="5 7" id="KW-1133">Transmembrane helix</keyword>
<feature type="transmembrane region" description="Helical" evidence="7">
    <location>
        <begin position="81"/>
        <end position="100"/>
    </location>
</feature>
<evidence type="ECO:0000256" key="4">
    <source>
        <dbReference type="ARBA" id="ARBA00022801"/>
    </source>
</evidence>
<dbReference type="HOGENOM" id="CLU_055068_2_1_11"/>
<dbReference type="EMBL" id="CP002810">
    <property type="protein sequence ID" value="AEG42831.1"/>
    <property type="molecule type" value="Genomic_DNA"/>
</dbReference>
<dbReference type="eggNOG" id="COG0705">
    <property type="taxonomic scope" value="Bacteria"/>
</dbReference>
<evidence type="ECO:0000313" key="10">
    <source>
        <dbReference type="Proteomes" id="UP000009236"/>
    </source>
</evidence>
<organism evidence="10">
    <name type="scientific">Isoptericola variabilis (strain 225)</name>
    <dbReference type="NCBI Taxonomy" id="743718"/>
    <lineage>
        <taxon>Bacteria</taxon>
        <taxon>Bacillati</taxon>
        <taxon>Actinomycetota</taxon>
        <taxon>Actinomycetes</taxon>
        <taxon>Micrococcales</taxon>
        <taxon>Promicromonosporaceae</taxon>
        <taxon>Isoptericola</taxon>
    </lineage>
</organism>
<dbReference type="KEGG" id="iva:Isova_0013"/>
<evidence type="ECO:0000256" key="2">
    <source>
        <dbReference type="ARBA" id="ARBA00009045"/>
    </source>
</evidence>
<evidence type="ECO:0000256" key="5">
    <source>
        <dbReference type="ARBA" id="ARBA00022989"/>
    </source>
</evidence>
<dbReference type="PANTHER" id="PTHR43731">
    <property type="entry name" value="RHOMBOID PROTEASE"/>
    <property type="match status" value="1"/>
</dbReference>
<dbReference type="AlphaFoldDB" id="F6FQ78"/>
<dbReference type="RefSeq" id="WP_013837226.1">
    <property type="nucleotide sequence ID" value="NC_015588.1"/>
</dbReference>
<comment type="subcellular location">
    <subcellularLocation>
        <location evidence="1">Membrane</location>
        <topology evidence="1">Multi-pass membrane protein</topology>
    </subcellularLocation>
</comment>
<evidence type="ECO:0000256" key="1">
    <source>
        <dbReference type="ARBA" id="ARBA00004141"/>
    </source>
</evidence>
<keyword evidence="6 7" id="KW-0472">Membrane</keyword>
<evidence type="ECO:0000313" key="9">
    <source>
        <dbReference type="EMBL" id="AEG42831.1"/>
    </source>
</evidence>
<feature type="transmembrane region" description="Helical" evidence="7">
    <location>
        <begin position="265"/>
        <end position="287"/>
    </location>
</feature>
<evidence type="ECO:0000256" key="7">
    <source>
        <dbReference type="SAM" id="Phobius"/>
    </source>
</evidence>
<proteinExistence type="inferred from homology"/>
<keyword evidence="3 7" id="KW-0812">Transmembrane</keyword>
<keyword evidence="4" id="KW-0378">Hydrolase</keyword>
<reference evidence="9 10" key="1">
    <citation type="submission" date="2011-05" db="EMBL/GenBank/DDBJ databases">
        <title>Complete sequence of Isoptericola variabilis 225.</title>
        <authorList>
            <consortium name="US DOE Joint Genome Institute"/>
            <person name="Lucas S."/>
            <person name="Han J."/>
            <person name="Lapidus A."/>
            <person name="Cheng J.-F."/>
            <person name="Goodwin L."/>
            <person name="Pitluck S."/>
            <person name="Peters L."/>
            <person name="Mikhailova N."/>
            <person name="Zeytun A."/>
            <person name="Han C."/>
            <person name="Tapia R."/>
            <person name="Land M."/>
            <person name="Hauser L."/>
            <person name="Kyrpides N."/>
            <person name="Ivanova N."/>
            <person name="Pagani I."/>
            <person name="Siebers A."/>
            <person name="Allgaier M."/>
            <person name="Thelen M."/>
            <person name="Hugenholtz P."/>
            <person name="Gladden J."/>
            <person name="Woyke T."/>
        </authorList>
    </citation>
    <scope>NUCLEOTIDE SEQUENCE [LARGE SCALE GENOMIC DNA]</scope>
    <source>
        <strain evidence="10">225</strain>
    </source>
</reference>
<dbReference type="Gene3D" id="1.20.1540.10">
    <property type="entry name" value="Rhomboid-like"/>
    <property type="match status" value="1"/>
</dbReference>
<sequence length="292" mass="30776">MTANQDPAVPDPTAAPPVCPRHPDRVSYVRCQRCGRPACPECQRPAPVGIQCVDCVREAARRAPRTTTVLGGRTPRSATPVVTYTLIGLCVVSFALQLTVGHAWSQQWAFSAATGVVEPWRFLTAAFLHSTSGVLHILFNMWALWITGQALEPLLGRGRFVVLALLSAVGGSVGWLLLAGGPADGTWYQGVVGASGMVFGLFGALIPVLRRMGGSARQIVVLLAINGVIGFVVPGIAWQAHLGGLVTGLAVGAAYARAPRERQALVGWAVPVGIGLALVLLAAWKYVGVGWY</sequence>
<dbReference type="STRING" id="743718.Isova_0013"/>
<accession>F6FQ78</accession>
<comment type="similarity">
    <text evidence="2">Belongs to the peptidase S54 family.</text>
</comment>
<dbReference type="InterPro" id="IPR035952">
    <property type="entry name" value="Rhomboid-like_sf"/>
</dbReference>
<protein>
    <submittedName>
        <fullName evidence="9">Rhomboid family protein</fullName>
    </submittedName>
</protein>
<dbReference type="InterPro" id="IPR022764">
    <property type="entry name" value="Peptidase_S54_rhomboid_dom"/>
</dbReference>
<dbReference type="InterPro" id="IPR050925">
    <property type="entry name" value="Rhomboid_protease_S54"/>
</dbReference>
<feature type="transmembrane region" description="Helical" evidence="7">
    <location>
        <begin position="187"/>
        <end position="207"/>
    </location>
</feature>
<dbReference type="GO" id="GO:0016020">
    <property type="term" value="C:membrane"/>
    <property type="evidence" value="ECO:0007669"/>
    <property type="project" value="UniProtKB-SubCell"/>
</dbReference>
<feature type="domain" description="Peptidase S54 rhomboid" evidence="8">
    <location>
        <begin position="118"/>
        <end position="256"/>
    </location>
</feature>
<name>F6FQ78_ISOV2</name>
<dbReference type="Pfam" id="PF01694">
    <property type="entry name" value="Rhomboid"/>
    <property type="match status" value="1"/>
</dbReference>
<dbReference type="Proteomes" id="UP000009236">
    <property type="component" value="Chromosome"/>
</dbReference>
<dbReference type="SUPFAM" id="SSF144091">
    <property type="entry name" value="Rhomboid-like"/>
    <property type="match status" value="1"/>
</dbReference>
<evidence type="ECO:0000256" key="3">
    <source>
        <dbReference type="ARBA" id="ARBA00022692"/>
    </source>
</evidence>
<dbReference type="PANTHER" id="PTHR43731:SF14">
    <property type="entry name" value="PRESENILIN-ASSOCIATED RHOMBOID-LIKE PROTEIN, MITOCHONDRIAL"/>
    <property type="match status" value="1"/>
</dbReference>
<gene>
    <name evidence="9" type="ordered locus">Isova_0013</name>
</gene>
<dbReference type="GO" id="GO:0004252">
    <property type="term" value="F:serine-type endopeptidase activity"/>
    <property type="evidence" value="ECO:0007669"/>
    <property type="project" value="InterPro"/>
</dbReference>